<feature type="domain" description="YkoP-like" evidence="1">
    <location>
        <begin position="208"/>
        <end position="369"/>
    </location>
</feature>
<proteinExistence type="predicted"/>
<evidence type="ECO:0000259" key="1">
    <source>
        <dbReference type="Pfam" id="PF22790"/>
    </source>
</evidence>
<dbReference type="Proteomes" id="UP000603865">
    <property type="component" value="Unassembled WGS sequence"/>
</dbReference>
<evidence type="ECO:0000313" key="3">
    <source>
        <dbReference type="Proteomes" id="UP000603865"/>
    </source>
</evidence>
<keyword evidence="3" id="KW-1185">Reference proteome</keyword>
<sequence length="379" mass="42076">MPLLLGAGTLWALLWLPRLLQGRWHFGVLREGHGGSSQAGLLLGAAPWLAHPERLKTATGRTRLSLLVRAADAQRFPAGVRELADAGHELVLLAASGQPLAQQRRTLEDRAGTSVTLVLPAAYWPWTLRQLNRAGLRAVQPGLSGPLTALLEGAEPGSVLNLSALDGSDLSTLLTTLKEREYKPGPLGVLEGLRTETLRGLLQRIYRRVFDQAFDRQHHILKLTQRARALFRISRRPYDGPVLQGERTYLPGTPAAELHIHSKRLVALAERSALTGLRAVQSSLYDVAKVLAEQEAYQDVQIIYALTIFAEVLTPLGFHSQPLDNPRTARIMAFFMNLLRVLYGAKNTDRRVILPQIIWMTREELLARYTRPARKHGAN</sequence>
<dbReference type="AlphaFoldDB" id="A0A918CIY1"/>
<reference evidence="2" key="2">
    <citation type="submission" date="2020-09" db="EMBL/GenBank/DDBJ databases">
        <authorList>
            <person name="Sun Q."/>
            <person name="Ohkuma M."/>
        </authorList>
    </citation>
    <scope>NUCLEOTIDE SEQUENCE</scope>
    <source>
        <strain evidence="2">JCM 31311</strain>
    </source>
</reference>
<accession>A0A918CIY1</accession>
<dbReference type="InterPro" id="IPR054467">
    <property type="entry name" value="YkoP-like_dom"/>
</dbReference>
<dbReference type="RefSeq" id="WP_189092462.1">
    <property type="nucleotide sequence ID" value="NZ_BMQL01000037.1"/>
</dbReference>
<comment type="caution">
    <text evidence="2">The sequence shown here is derived from an EMBL/GenBank/DDBJ whole genome shotgun (WGS) entry which is preliminary data.</text>
</comment>
<evidence type="ECO:0000313" key="2">
    <source>
        <dbReference type="EMBL" id="GGR25927.1"/>
    </source>
</evidence>
<reference evidence="2" key="1">
    <citation type="journal article" date="2014" name="Int. J. Syst. Evol. Microbiol.">
        <title>Complete genome sequence of Corynebacterium casei LMG S-19264T (=DSM 44701T), isolated from a smear-ripened cheese.</title>
        <authorList>
            <consortium name="US DOE Joint Genome Institute (JGI-PGF)"/>
            <person name="Walter F."/>
            <person name="Albersmeier A."/>
            <person name="Kalinowski J."/>
            <person name="Ruckert C."/>
        </authorList>
    </citation>
    <scope>NUCLEOTIDE SEQUENCE</scope>
    <source>
        <strain evidence="2">JCM 31311</strain>
    </source>
</reference>
<organism evidence="2 3">
    <name type="scientific">Deinococcus ruber</name>
    <dbReference type="NCBI Taxonomy" id="1848197"/>
    <lineage>
        <taxon>Bacteria</taxon>
        <taxon>Thermotogati</taxon>
        <taxon>Deinococcota</taxon>
        <taxon>Deinococci</taxon>
        <taxon>Deinococcales</taxon>
        <taxon>Deinococcaceae</taxon>
        <taxon>Deinococcus</taxon>
    </lineage>
</organism>
<dbReference type="EMBL" id="BMQL01000037">
    <property type="protein sequence ID" value="GGR25927.1"/>
    <property type="molecule type" value="Genomic_DNA"/>
</dbReference>
<gene>
    <name evidence="2" type="ORF">GCM10008957_41940</name>
</gene>
<name>A0A918CIY1_9DEIO</name>
<dbReference type="Pfam" id="PF22790">
    <property type="entry name" value="YkoP"/>
    <property type="match status" value="1"/>
</dbReference>
<protein>
    <recommendedName>
        <fullName evidence="1">YkoP-like domain-containing protein</fullName>
    </recommendedName>
</protein>